<protein>
    <submittedName>
        <fullName evidence="4">GNAT family N-acetyltransferase</fullName>
    </submittedName>
</protein>
<dbReference type="CDD" id="cd04301">
    <property type="entry name" value="NAT_SF"/>
    <property type="match status" value="1"/>
</dbReference>
<organism evidence="4 5">
    <name type="scientific">Actinomycetospora termitidis</name>
    <dbReference type="NCBI Taxonomy" id="3053470"/>
    <lineage>
        <taxon>Bacteria</taxon>
        <taxon>Bacillati</taxon>
        <taxon>Actinomycetota</taxon>
        <taxon>Actinomycetes</taxon>
        <taxon>Pseudonocardiales</taxon>
        <taxon>Pseudonocardiaceae</taxon>
        <taxon>Actinomycetospora</taxon>
    </lineage>
</organism>
<dbReference type="Proteomes" id="UP001231924">
    <property type="component" value="Unassembled WGS sequence"/>
</dbReference>
<dbReference type="InterPro" id="IPR000182">
    <property type="entry name" value="GNAT_dom"/>
</dbReference>
<dbReference type="PANTHER" id="PTHR10545:SF29">
    <property type="entry name" value="GH14572P-RELATED"/>
    <property type="match status" value="1"/>
</dbReference>
<gene>
    <name evidence="4" type="ORF">QRT03_20105</name>
</gene>
<accession>A0ABT7MC88</accession>
<reference evidence="4 5" key="1">
    <citation type="submission" date="2023-06" db="EMBL/GenBank/DDBJ databases">
        <title>Actinomycetospora Odt1-22.</title>
        <authorList>
            <person name="Supong K."/>
        </authorList>
    </citation>
    <scope>NUCLEOTIDE SEQUENCE [LARGE SCALE GENOMIC DNA]</scope>
    <source>
        <strain evidence="4 5">Odt1-22</strain>
    </source>
</reference>
<keyword evidence="5" id="KW-1185">Reference proteome</keyword>
<evidence type="ECO:0000313" key="5">
    <source>
        <dbReference type="Proteomes" id="UP001231924"/>
    </source>
</evidence>
<dbReference type="EMBL" id="JASVWF010000004">
    <property type="protein sequence ID" value="MDL5158281.1"/>
    <property type="molecule type" value="Genomic_DNA"/>
</dbReference>
<dbReference type="Gene3D" id="3.40.630.30">
    <property type="match status" value="1"/>
</dbReference>
<dbReference type="PROSITE" id="PS51186">
    <property type="entry name" value="GNAT"/>
    <property type="match status" value="1"/>
</dbReference>
<sequence length="158" mass="17387">MSVTIRPAEPDDVPILVRFVHELAAYEREPESCRLTEAQLDAALFGPSPAVFATVARVGGEVAGVAIWFLTYSTWTGVHGIHLEDLYVSPDHRRHGVARALLADLARTCVDRGYERLEWAVLDWNTPALDFYATLSSTPQDGWTTHRVDGDALQALAG</sequence>
<dbReference type="Pfam" id="PF00583">
    <property type="entry name" value="Acetyltransf_1"/>
    <property type="match status" value="1"/>
</dbReference>
<dbReference type="RefSeq" id="WP_286054803.1">
    <property type="nucleotide sequence ID" value="NZ_JASVWF010000004.1"/>
</dbReference>
<evidence type="ECO:0000256" key="2">
    <source>
        <dbReference type="ARBA" id="ARBA00023315"/>
    </source>
</evidence>
<keyword evidence="2" id="KW-0012">Acyltransferase</keyword>
<dbReference type="InterPro" id="IPR016181">
    <property type="entry name" value="Acyl_CoA_acyltransferase"/>
</dbReference>
<feature type="domain" description="N-acetyltransferase" evidence="3">
    <location>
        <begin position="3"/>
        <end position="158"/>
    </location>
</feature>
<name>A0ABT7MC88_9PSEU</name>
<dbReference type="PANTHER" id="PTHR10545">
    <property type="entry name" value="DIAMINE N-ACETYLTRANSFERASE"/>
    <property type="match status" value="1"/>
</dbReference>
<dbReference type="InterPro" id="IPR051016">
    <property type="entry name" value="Diverse_Substrate_AcTransf"/>
</dbReference>
<dbReference type="SUPFAM" id="SSF55729">
    <property type="entry name" value="Acyl-CoA N-acyltransferases (Nat)"/>
    <property type="match status" value="1"/>
</dbReference>
<proteinExistence type="predicted"/>
<keyword evidence="1" id="KW-0808">Transferase</keyword>
<evidence type="ECO:0000313" key="4">
    <source>
        <dbReference type="EMBL" id="MDL5158281.1"/>
    </source>
</evidence>
<evidence type="ECO:0000259" key="3">
    <source>
        <dbReference type="PROSITE" id="PS51186"/>
    </source>
</evidence>
<evidence type="ECO:0000256" key="1">
    <source>
        <dbReference type="ARBA" id="ARBA00022679"/>
    </source>
</evidence>
<comment type="caution">
    <text evidence="4">The sequence shown here is derived from an EMBL/GenBank/DDBJ whole genome shotgun (WGS) entry which is preliminary data.</text>
</comment>